<gene>
    <name evidence="1" type="ORF">ZYZZX_123</name>
</gene>
<dbReference type="EMBL" id="MW749004">
    <property type="protein sequence ID" value="QYA57338.1"/>
    <property type="molecule type" value="Genomic_DNA"/>
</dbReference>
<proteinExistence type="predicted"/>
<evidence type="ECO:0000313" key="2">
    <source>
        <dbReference type="Proteomes" id="UP000827415"/>
    </source>
</evidence>
<dbReference type="Proteomes" id="UP000827415">
    <property type="component" value="Segment"/>
</dbReference>
<evidence type="ECO:0008006" key="3">
    <source>
        <dbReference type="Google" id="ProtNLM"/>
    </source>
</evidence>
<protein>
    <recommendedName>
        <fullName evidence="3">Tail protein</fullName>
    </recommendedName>
</protein>
<name>A0AAE7W9Z3_9CAUD</name>
<accession>A0AAE7W9Z3</accession>
<keyword evidence="2" id="KW-1185">Reference proteome</keyword>
<reference evidence="1 2" key="1">
    <citation type="submission" date="2021-03" db="EMBL/GenBank/DDBJ databases">
        <authorList>
            <person name="Thompson D.W."/>
            <person name="Brown H.M.F."/>
            <person name="Thompson S.D."/>
            <person name="Grose J.H."/>
        </authorList>
    </citation>
    <scope>NUCLEOTIDE SEQUENCE [LARGE SCALE GENOMIC DNA]</scope>
</reference>
<evidence type="ECO:0000313" key="1">
    <source>
        <dbReference type="EMBL" id="QYA57338.1"/>
    </source>
</evidence>
<organism evidence="1 2">
    <name type="scientific">Hafnia phage vB_HpaM_Zyzzx</name>
    <dbReference type="NCBI Taxonomy" id="2836109"/>
    <lineage>
        <taxon>Viruses</taxon>
        <taxon>Duplodnaviria</taxon>
        <taxon>Heunggongvirae</taxon>
        <taxon>Uroviricota</taxon>
        <taxon>Caudoviricetes</taxon>
        <taxon>Andersonviridae</taxon>
        <taxon>Andersonviridae incertae sedis</taxon>
        <taxon>Daniellevirus</taxon>
        <taxon>Daniellevirus Zyzzx</taxon>
    </lineage>
</organism>
<sequence length="345" mass="39175">MATVATTRDAASSFRCYQLAVGTEAQAFQDKSTQHTKKTEDLIFFDNLEFTANVSYTSDKNRSSTDDTTFEIYNLNPEMKSYFKTIGATVLLRAGYEDNFPRDENGYVKPNYEELPVIYLGTVEYAYTYKRGVDMITRVICSNDKFERAVTKSSVTYPAGTKREAIIRDLIKQLGFSVLEADMKSVSAYTYVNGFTVYGSTAEALTRVCEENGLRWFTFNKQIRIVQTETSAKTNAWIIYPENVIDSIQGYYKRTKKKVPKKAPKKPKPLPSDVVEVKEGNAIYRIKSGVRCKIHLDGRIRLGDNIAIKGTEDFDGQYRVRALNHSLNFMSGEWTTSLDLDKVSQ</sequence>